<name>A0A853I5U8_9GAMM</name>
<dbReference type="EMBL" id="JACCKB010000071">
    <property type="protein sequence ID" value="NYZ69280.1"/>
    <property type="molecule type" value="Genomic_DNA"/>
</dbReference>
<evidence type="ECO:0000313" key="2">
    <source>
        <dbReference type="Proteomes" id="UP000569732"/>
    </source>
</evidence>
<gene>
    <name evidence="1" type="ORF">H0A36_24995</name>
</gene>
<proteinExistence type="predicted"/>
<evidence type="ECO:0008006" key="3">
    <source>
        <dbReference type="Google" id="ProtNLM"/>
    </source>
</evidence>
<comment type="caution">
    <text evidence="1">The sequence shown here is derived from an EMBL/GenBank/DDBJ whole genome shotgun (WGS) entry which is preliminary data.</text>
</comment>
<dbReference type="AlphaFoldDB" id="A0A853I5U8"/>
<dbReference type="Proteomes" id="UP000569732">
    <property type="component" value="Unassembled WGS sequence"/>
</dbReference>
<protein>
    <recommendedName>
        <fullName evidence="3">RNA ligase domain-containing protein</fullName>
    </recommendedName>
</protein>
<keyword evidence="2" id="KW-1185">Reference proteome</keyword>
<organism evidence="1 2">
    <name type="scientific">Spartinivicinus marinus</name>
    <dbReference type="NCBI Taxonomy" id="2994442"/>
    <lineage>
        <taxon>Bacteria</taxon>
        <taxon>Pseudomonadati</taxon>
        <taxon>Pseudomonadota</taxon>
        <taxon>Gammaproteobacteria</taxon>
        <taxon>Oceanospirillales</taxon>
        <taxon>Zooshikellaceae</taxon>
        <taxon>Spartinivicinus</taxon>
    </lineage>
</organism>
<evidence type="ECO:0000313" key="1">
    <source>
        <dbReference type="EMBL" id="NYZ69280.1"/>
    </source>
</evidence>
<sequence length="180" mass="20732">MKKTPTIFKRNPDNMSEVIQEAHPECDWVFAGEGVATRKYDGTCCLIESGKLYKRREVKKGKPKPDNFVLADYDEVTGKTVGWVPVDFAVNENKWYQEAFKEGMPDGTYELLGPKIQGNPEGFERHVLFKHSDAEQYADAPRTFNELKAWLQHQNIEGLVFHHPDGRMAKIKKRDFGQTR</sequence>
<accession>A0A853I5U8</accession>
<reference evidence="1 2" key="1">
    <citation type="submission" date="2020-07" db="EMBL/GenBank/DDBJ databases">
        <title>Endozoicomonas sp. nov., isolated from sediment.</title>
        <authorList>
            <person name="Gu T."/>
        </authorList>
    </citation>
    <scope>NUCLEOTIDE SEQUENCE [LARGE SCALE GENOMIC DNA]</scope>
    <source>
        <strain evidence="1 2">SM1973</strain>
    </source>
</reference>